<evidence type="ECO:0000256" key="4">
    <source>
        <dbReference type="ARBA" id="ARBA00023284"/>
    </source>
</evidence>
<comment type="subcellular location">
    <subcellularLocation>
        <location evidence="1">Cell envelope</location>
    </subcellularLocation>
</comment>
<evidence type="ECO:0000313" key="7">
    <source>
        <dbReference type="Proteomes" id="UP001597440"/>
    </source>
</evidence>
<keyword evidence="2" id="KW-0201">Cytochrome c-type biogenesis</keyword>
<keyword evidence="3" id="KW-1015">Disulfide bond</keyword>
<dbReference type="Pfam" id="PF00578">
    <property type="entry name" value="AhpC-TSA"/>
    <property type="match status" value="1"/>
</dbReference>
<sequence length="375" mass="43446">MKSNFFLSILSSIFFLSPKYSLCGQEPHFHIKGHIDGVHDEMIYLEESGYFYSLLNTAKIVDSCRINEGHYEFKGVYDRPFLYSIKIPSLTRKFYQFILEPGITVIESNVDRFYDSKITATKENILYETWEKEREQYKFPMNALIDSISKYGIDSTDSDIFYQKYDSINNVQKASAIKFIKNNPTSFVSLMILYSILTIDDDESAKKYFAFLSQDLRESVEGKLVEDKINASVNSLKNKKMPPFEMENFVGIKISSDQYKGKYLIIDFWATWCSPCIAKMPELIEIHKIHKNQIKVLSISLDRNLELCKQKVNELGMNWDNICDTQAGRSPTIINYNVKSIPRILVCDKEGIVIYDSDIDKKESLKDFIATLNLN</sequence>
<keyword evidence="7" id="KW-1185">Reference proteome</keyword>
<dbReference type="InterPro" id="IPR050553">
    <property type="entry name" value="Thioredoxin_ResA/DsbE_sf"/>
</dbReference>
<name>A0ABW5KY37_9SPHI</name>
<evidence type="ECO:0000313" key="6">
    <source>
        <dbReference type="EMBL" id="MFD2553546.1"/>
    </source>
</evidence>
<evidence type="ECO:0000256" key="3">
    <source>
        <dbReference type="ARBA" id="ARBA00023157"/>
    </source>
</evidence>
<evidence type="ECO:0000256" key="1">
    <source>
        <dbReference type="ARBA" id="ARBA00004196"/>
    </source>
</evidence>
<gene>
    <name evidence="6" type="ORF">ACFSQW_04035</name>
</gene>
<dbReference type="InterPro" id="IPR013766">
    <property type="entry name" value="Thioredoxin_domain"/>
</dbReference>
<dbReference type="Pfam" id="PF14289">
    <property type="entry name" value="DUF4369"/>
    <property type="match status" value="1"/>
</dbReference>
<protein>
    <submittedName>
        <fullName evidence="6">Thioredoxin-like domain-containing protein</fullName>
    </submittedName>
</protein>
<dbReference type="InterPro" id="IPR036249">
    <property type="entry name" value="Thioredoxin-like_sf"/>
</dbReference>
<dbReference type="InterPro" id="IPR025380">
    <property type="entry name" value="DUF4369"/>
</dbReference>
<dbReference type="CDD" id="cd02966">
    <property type="entry name" value="TlpA_like_family"/>
    <property type="match status" value="1"/>
</dbReference>
<evidence type="ECO:0000259" key="5">
    <source>
        <dbReference type="PROSITE" id="PS51352"/>
    </source>
</evidence>
<dbReference type="EMBL" id="JBHULD010000004">
    <property type="protein sequence ID" value="MFD2553546.1"/>
    <property type="molecule type" value="Genomic_DNA"/>
</dbReference>
<evidence type="ECO:0000256" key="2">
    <source>
        <dbReference type="ARBA" id="ARBA00022748"/>
    </source>
</evidence>
<organism evidence="6 7">
    <name type="scientific">Sphingobacterium tabacisoli</name>
    <dbReference type="NCBI Taxonomy" id="2044855"/>
    <lineage>
        <taxon>Bacteria</taxon>
        <taxon>Pseudomonadati</taxon>
        <taxon>Bacteroidota</taxon>
        <taxon>Sphingobacteriia</taxon>
        <taxon>Sphingobacteriales</taxon>
        <taxon>Sphingobacteriaceae</taxon>
        <taxon>Sphingobacterium</taxon>
    </lineage>
</organism>
<dbReference type="SUPFAM" id="SSF52833">
    <property type="entry name" value="Thioredoxin-like"/>
    <property type="match status" value="1"/>
</dbReference>
<dbReference type="RefSeq" id="WP_210355103.1">
    <property type="nucleotide sequence ID" value="NZ_JAEQMU010000004.1"/>
</dbReference>
<dbReference type="PANTHER" id="PTHR42852:SF6">
    <property type="entry name" value="THIOL:DISULFIDE INTERCHANGE PROTEIN DSBE"/>
    <property type="match status" value="1"/>
</dbReference>
<comment type="caution">
    <text evidence="6">The sequence shown here is derived from an EMBL/GenBank/DDBJ whole genome shotgun (WGS) entry which is preliminary data.</text>
</comment>
<keyword evidence="4" id="KW-0676">Redox-active center</keyword>
<reference evidence="7" key="1">
    <citation type="journal article" date="2019" name="Int. J. Syst. Evol. Microbiol.">
        <title>The Global Catalogue of Microorganisms (GCM) 10K type strain sequencing project: providing services to taxonomists for standard genome sequencing and annotation.</title>
        <authorList>
            <consortium name="The Broad Institute Genomics Platform"/>
            <consortium name="The Broad Institute Genome Sequencing Center for Infectious Disease"/>
            <person name="Wu L."/>
            <person name="Ma J."/>
        </authorList>
    </citation>
    <scope>NUCLEOTIDE SEQUENCE [LARGE SCALE GENOMIC DNA]</scope>
    <source>
        <strain evidence="7">KCTC 52298</strain>
    </source>
</reference>
<feature type="domain" description="Thioredoxin" evidence="5">
    <location>
        <begin position="235"/>
        <end position="375"/>
    </location>
</feature>
<accession>A0ABW5KY37</accession>
<dbReference type="Proteomes" id="UP001597440">
    <property type="component" value="Unassembled WGS sequence"/>
</dbReference>
<proteinExistence type="predicted"/>
<dbReference type="PROSITE" id="PS51352">
    <property type="entry name" value="THIOREDOXIN_2"/>
    <property type="match status" value="1"/>
</dbReference>
<dbReference type="InterPro" id="IPR000866">
    <property type="entry name" value="AhpC/TSA"/>
</dbReference>
<dbReference type="PANTHER" id="PTHR42852">
    <property type="entry name" value="THIOL:DISULFIDE INTERCHANGE PROTEIN DSBE"/>
    <property type="match status" value="1"/>
</dbReference>
<dbReference type="Gene3D" id="3.40.30.10">
    <property type="entry name" value="Glutaredoxin"/>
    <property type="match status" value="1"/>
</dbReference>